<dbReference type="AlphaFoldDB" id="A0A4Q7J5N0"/>
<keyword evidence="1" id="KW-0812">Transmembrane</keyword>
<keyword evidence="1" id="KW-0472">Membrane</keyword>
<name>A0A4Q7J5N0_9PSEU</name>
<proteinExistence type="predicted"/>
<keyword evidence="3" id="KW-1185">Reference proteome</keyword>
<evidence type="ECO:0000256" key="1">
    <source>
        <dbReference type="SAM" id="Phobius"/>
    </source>
</evidence>
<gene>
    <name evidence="2" type="ORF">EWH70_19345</name>
</gene>
<evidence type="ECO:0000313" key="2">
    <source>
        <dbReference type="EMBL" id="RZQ62419.1"/>
    </source>
</evidence>
<keyword evidence="1" id="KW-1133">Transmembrane helix</keyword>
<comment type="caution">
    <text evidence="2">The sequence shown here is derived from an EMBL/GenBank/DDBJ whole genome shotgun (WGS) entry which is preliminary data.</text>
</comment>
<sequence length="93" mass="9413">MSTQTPSPRVWQALKAVSVAELATLVVLLANVATVHLPVVSSLFGPLHGSAYLATIALTWVAGCPGRGKAMALIPGIGGLLVVRTAAPLTSGK</sequence>
<organism evidence="2 3">
    <name type="scientific">Amycolatopsis suaedae</name>
    <dbReference type="NCBI Taxonomy" id="2510978"/>
    <lineage>
        <taxon>Bacteria</taxon>
        <taxon>Bacillati</taxon>
        <taxon>Actinomycetota</taxon>
        <taxon>Actinomycetes</taxon>
        <taxon>Pseudonocardiales</taxon>
        <taxon>Pseudonocardiaceae</taxon>
        <taxon>Amycolatopsis</taxon>
    </lineage>
</organism>
<dbReference type="Proteomes" id="UP000292003">
    <property type="component" value="Unassembled WGS sequence"/>
</dbReference>
<reference evidence="2 3" key="1">
    <citation type="submission" date="2019-02" db="EMBL/GenBank/DDBJ databases">
        <title>Draft genome sequence of Amycolatopsis sp. 8-3EHSu isolated from roots of Suaeda maritima.</title>
        <authorList>
            <person name="Duangmal K."/>
            <person name="Chantavorakit T."/>
        </authorList>
    </citation>
    <scope>NUCLEOTIDE SEQUENCE [LARGE SCALE GENOMIC DNA]</scope>
    <source>
        <strain evidence="2 3">8-3EHSu</strain>
    </source>
</reference>
<dbReference type="RefSeq" id="WP_130476846.1">
    <property type="nucleotide sequence ID" value="NZ_SFCC01000009.1"/>
</dbReference>
<evidence type="ECO:0000313" key="3">
    <source>
        <dbReference type="Proteomes" id="UP000292003"/>
    </source>
</evidence>
<accession>A0A4Q7J5N0</accession>
<dbReference type="EMBL" id="SFCC01000009">
    <property type="protein sequence ID" value="RZQ62419.1"/>
    <property type="molecule type" value="Genomic_DNA"/>
</dbReference>
<protein>
    <submittedName>
        <fullName evidence="2">DUF3817 domain-containing protein</fullName>
    </submittedName>
</protein>
<dbReference type="OrthoDB" id="3830534at2"/>
<feature type="transmembrane region" description="Helical" evidence="1">
    <location>
        <begin position="43"/>
        <end position="63"/>
    </location>
</feature>
<feature type="transmembrane region" description="Helical" evidence="1">
    <location>
        <begin position="12"/>
        <end position="37"/>
    </location>
</feature>